<dbReference type="RefSeq" id="WP_056957888.1">
    <property type="nucleotide sequence ID" value="NZ_AYYN01000002.1"/>
</dbReference>
<keyword evidence="16" id="KW-0175">Coiled coil</keyword>
<dbReference type="InterPro" id="IPR018303">
    <property type="entry name" value="ATPase_P-typ_P_site"/>
</dbReference>
<dbReference type="InterPro" id="IPR006121">
    <property type="entry name" value="HMA_dom"/>
</dbReference>
<organism evidence="18 19">
    <name type="scientific">Ligilactobacillus murinus DSM 20452 = NBRC 14221</name>
    <dbReference type="NCBI Taxonomy" id="1423772"/>
    <lineage>
        <taxon>Bacteria</taxon>
        <taxon>Bacillati</taxon>
        <taxon>Bacillota</taxon>
        <taxon>Bacilli</taxon>
        <taxon>Lactobacillales</taxon>
        <taxon>Lactobacillaceae</taxon>
        <taxon>Ligilactobacillus</taxon>
    </lineage>
</organism>
<evidence type="ECO:0000256" key="16">
    <source>
        <dbReference type="SAM" id="Coils"/>
    </source>
</evidence>
<evidence type="ECO:0000256" key="10">
    <source>
        <dbReference type="ARBA" id="ARBA00022989"/>
    </source>
</evidence>
<dbReference type="PATRIC" id="fig|1423772.3.peg.1702"/>
<keyword evidence="6 15" id="KW-0547">Nucleotide-binding</keyword>
<feature type="transmembrane region" description="Helical" evidence="15">
    <location>
        <begin position="375"/>
        <end position="397"/>
    </location>
</feature>
<dbReference type="PROSITE" id="PS00154">
    <property type="entry name" value="ATPASE_E1_E2"/>
    <property type="match status" value="1"/>
</dbReference>
<reference evidence="18 19" key="1">
    <citation type="journal article" date="2015" name="Genome Announc.">
        <title>Expanding the biotechnology potential of lactobacilli through comparative genomics of 213 strains and associated genera.</title>
        <authorList>
            <person name="Sun Z."/>
            <person name="Harris H.M."/>
            <person name="McCann A."/>
            <person name="Guo C."/>
            <person name="Argimon S."/>
            <person name="Zhang W."/>
            <person name="Yang X."/>
            <person name="Jeffery I.B."/>
            <person name="Cooney J.C."/>
            <person name="Kagawa T.F."/>
            <person name="Liu W."/>
            <person name="Song Y."/>
            <person name="Salvetti E."/>
            <person name="Wrobel A."/>
            <person name="Rasinkangas P."/>
            <person name="Parkhill J."/>
            <person name="Rea M.C."/>
            <person name="O'Sullivan O."/>
            <person name="Ritari J."/>
            <person name="Douillard F.P."/>
            <person name="Paul Ross R."/>
            <person name="Yang R."/>
            <person name="Briner A.E."/>
            <person name="Felis G.E."/>
            <person name="de Vos W.M."/>
            <person name="Barrangou R."/>
            <person name="Klaenhammer T.R."/>
            <person name="Caufield P.W."/>
            <person name="Cui Y."/>
            <person name="Zhang H."/>
            <person name="O'Toole P.W."/>
        </authorList>
    </citation>
    <scope>NUCLEOTIDE SEQUENCE [LARGE SCALE GENOMIC DNA]</scope>
    <source>
        <strain evidence="18 19">DSM 20452</strain>
    </source>
</reference>
<dbReference type="CDD" id="cd00371">
    <property type="entry name" value="HMA"/>
    <property type="match status" value="1"/>
</dbReference>
<dbReference type="SFLD" id="SFLDF00027">
    <property type="entry name" value="p-type_atpase"/>
    <property type="match status" value="1"/>
</dbReference>
<evidence type="ECO:0000256" key="6">
    <source>
        <dbReference type="ARBA" id="ARBA00022741"/>
    </source>
</evidence>
<dbReference type="PROSITE" id="PS50846">
    <property type="entry name" value="HMA_2"/>
    <property type="match status" value="1"/>
</dbReference>
<dbReference type="EMBL" id="AYYN01000002">
    <property type="protein sequence ID" value="KRM78086.1"/>
    <property type="molecule type" value="Genomic_DNA"/>
</dbReference>
<dbReference type="Pfam" id="PF00122">
    <property type="entry name" value="E1-E2_ATPase"/>
    <property type="match status" value="1"/>
</dbReference>
<keyword evidence="15" id="KW-1003">Cell membrane</keyword>
<feature type="transmembrane region" description="Helical" evidence="15">
    <location>
        <begin position="167"/>
        <end position="189"/>
    </location>
</feature>
<dbReference type="InterPro" id="IPR044492">
    <property type="entry name" value="P_typ_ATPase_HD_dom"/>
</dbReference>
<dbReference type="InterPro" id="IPR001757">
    <property type="entry name" value="P_typ_ATPase"/>
</dbReference>
<dbReference type="Pfam" id="PF00702">
    <property type="entry name" value="Hydrolase"/>
    <property type="match status" value="1"/>
</dbReference>
<dbReference type="GO" id="GO:0016887">
    <property type="term" value="F:ATP hydrolysis activity"/>
    <property type="evidence" value="ECO:0007669"/>
    <property type="project" value="InterPro"/>
</dbReference>
<dbReference type="InterPro" id="IPR036412">
    <property type="entry name" value="HAD-like_sf"/>
</dbReference>
<feature type="domain" description="HMA" evidence="17">
    <location>
        <begin position="2"/>
        <end position="67"/>
    </location>
</feature>
<dbReference type="PANTHER" id="PTHR43520">
    <property type="entry name" value="ATP7, ISOFORM B"/>
    <property type="match status" value="1"/>
</dbReference>
<evidence type="ECO:0000259" key="17">
    <source>
        <dbReference type="PROSITE" id="PS50846"/>
    </source>
</evidence>
<evidence type="ECO:0000256" key="9">
    <source>
        <dbReference type="ARBA" id="ARBA00022967"/>
    </source>
</evidence>
<evidence type="ECO:0000256" key="3">
    <source>
        <dbReference type="ARBA" id="ARBA00012517"/>
    </source>
</evidence>
<dbReference type="Gene3D" id="3.40.1110.10">
    <property type="entry name" value="Calcium-transporting ATPase, cytoplasmic domain N"/>
    <property type="match status" value="1"/>
</dbReference>
<name>A0A0R2BQD1_9LACO</name>
<proteinExistence type="inferred from homology"/>
<dbReference type="Gene3D" id="3.30.70.100">
    <property type="match status" value="1"/>
</dbReference>
<dbReference type="NCBIfam" id="TIGR01512">
    <property type="entry name" value="ATPase-IB2_Cd"/>
    <property type="match status" value="1"/>
</dbReference>
<feature type="transmembrane region" description="Helical" evidence="15">
    <location>
        <begin position="130"/>
        <end position="146"/>
    </location>
</feature>
<dbReference type="InterPro" id="IPR008250">
    <property type="entry name" value="ATPase_P-typ_transduc_dom_A_sf"/>
</dbReference>
<dbReference type="FunFam" id="3.30.70.100:FF:000005">
    <property type="entry name" value="Copper-exporting P-type ATPase A"/>
    <property type="match status" value="1"/>
</dbReference>
<evidence type="ECO:0000256" key="15">
    <source>
        <dbReference type="RuleBase" id="RU362081"/>
    </source>
</evidence>
<gene>
    <name evidence="18" type="ORF">FC48_GL001598</name>
</gene>
<dbReference type="SFLD" id="SFLDG00002">
    <property type="entry name" value="C1.7:_P-type_atpase_like"/>
    <property type="match status" value="1"/>
</dbReference>
<keyword evidence="13 15" id="KW-0472">Membrane</keyword>
<evidence type="ECO:0000256" key="12">
    <source>
        <dbReference type="ARBA" id="ARBA00023065"/>
    </source>
</evidence>
<dbReference type="InterPro" id="IPR023214">
    <property type="entry name" value="HAD_sf"/>
</dbReference>
<dbReference type="FunFam" id="2.70.150.10:FF:000002">
    <property type="entry name" value="Copper-transporting ATPase 1, putative"/>
    <property type="match status" value="1"/>
</dbReference>
<evidence type="ECO:0000313" key="19">
    <source>
        <dbReference type="Proteomes" id="UP000051612"/>
    </source>
</evidence>
<dbReference type="PROSITE" id="PS01047">
    <property type="entry name" value="HMA_1"/>
    <property type="match status" value="1"/>
</dbReference>
<keyword evidence="12" id="KW-0813">Transport</keyword>
<evidence type="ECO:0000313" key="18">
    <source>
        <dbReference type="EMBL" id="KRM78086.1"/>
    </source>
</evidence>
<sequence length="743" mass="78381">MEKDNFAIEGMVCASCAQTVEKAVAQLPDVTDVFVNLATESMQVEHGSQVSVQKIMQAVKNAGYVATLSNTLDQAEFEAKQAQTKARLLHKKRQTIGALIFAGALLLVAMGPMMGLAFPHFLDGMHAPKSASLIQLALVLPVLWFGEDYLITGAKALFARHPNMDSLVLVGSGAALLYSLVNTYLAVVTEQHHDLYYEAAGMIIALVMLGKYFEDLSKQKTNFALTSLLTLVPKKALLVVAKGQTKEVPVVELKVGDTFLVQAGQSIPVDGIVLAGETTVDESMLTGESLPVAKSPGDLVNAGTVSQVGQLTCRATRIGSQTALSQIVALVAKAQGSKAPIARLADRIAGYFVPVIMGIATLGALAWFLTGHSLGFSLTIFVSVLVIACPCALGLATPTAIMVGTGKAAKAGILFKNGTALEQLSQVTTVVLDKTGTITQGKPTVTDVLAKPGLKRATILQLAASLEFYSKHPLAQAILQASTAETLPVSDFETLPGRGLTAKIDGLTYFLGNDKLLVKQKLSTETPLLKQAQALTQGGKTVMFLGTEKDLLGVIAVQDPLKQDSRHAIAQLHKLGTKTVMLTGDNEKTARAIAKQVQISEVISDVLPADKARVVLELQAKGQKVAMVGDGINDAPALANADVGVAIGNGTDVAIDSADVVLMNSDLSSLAQALLLSHKTLVNIKENLFWAFFYNCLGIPVALGVLTLFGGPLLDPMLAALCMSFSSVSVVLNALRLNRVKLN</sequence>
<dbReference type="GO" id="GO:0005507">
    <property type="term" value="F:copper ion binding"/>
    <property type="evidence" value="ECO:0007669"/>
    <property type="project" value="TreeGrafter"/>
</dbReference>
<dbReference type="NCBIfam" id="TIGR01525">
    <property type="entry name" value="ATPase-IB_hvy"/>
    <property type="match status" value="1"/>
</dbReference>
<dbReference type="Proteomes" id="UP000051612">
    <property type="component" value="Unassembled WGS sequence"/>
</dbReference>
<dbReference type="NCBIfam" id="TIGR01511">
    <property type="entry name" value="ATPase-IB1_Cu"/>
    <property type="match status" value="1"/>
</dbReference>
<dbReference type="InterPro" id="IPR036163">
    <property type="entry name" value="HMA_dom_sf"/>
</dbReference>
<dbReference type="Pfam" id="PF00403">
    <property type="entry name" value="HMA"/>
    <property type="match status" value="1"/>
</dbReference>
<feature type="transmembrane region" description="Helical" evidence="15">
    <location>
        <begin position="195"/>
        <end position="213"/>
    </location>
</feature>
<dbReference type="NCBIfam" id="TIGR01494">
    <property type="entry name" value="ATPase_P-type"/>
    <property type="match status" value="1"/>
</dbReference>
<dbReference type="InterPro" id="IPR017969">
    <property type="entry name" value="Heavy-metal-associated_CS"/>
</dbReference>
<keyword evidence="7" id="KW-0187">Copper transport</keyword>
<dbReference type="EC" id="7.2.2.8" evidence="3"/>
<dbReference type="Gene3D" id="3.40.50.1000">
    <property type="entry name" value="HAD superfamily/HAD-like"/>
    <property type="match status" value="1"/>
</dbReference>
<dbReference type="GO" id="GO:0055070">
    <property type="term" value="P:copper ion homeostasis"/>
    <property type="evidence" value="ECO:0007669"/>
    <property type="project" value="TreeGrafter"/>
</dbReference>
<dbReference type="SUPFAM" id="SSF81665">
    <property type="entry name" value="Calcium ATPase, transmembrane domain M"/>
    <property type="match status" value="1"/>
</dbReference>
<dbReference type="SUPFAM" id="SSF55008">
    <property type="entry name" value="HMA, heavy metal-associated domain"/>
    <property type="match status" value="1"/>
</dbReference>
<evidence type="ECO:0000256" key="1">
    <source>
        <dbReference type="ARBA" id="ARBA00004651"/>
    </source>
</evidence>
<dbReference type="GO" id="GO:0140581">
    <property type="term" value="F:P-type monovalent copper transporter activity"/>
    <property type="evidence" value="ECO:0007669"/>
    <property type="project" value="UniProtKB-EC"/>
</dbReference>
<comment type="subcellular location">
    <subcellularLocation>
        <location evidence="1">Cell membrane</location>
        <topology evidence="1">Multi-pass membrane protein</topology>
    </subcellularLocation>
</comment>
<evidence type="ECO:0000256" key="2">
    <source>
        <dbReference type="ARBA" id="ARBA00006024"/>
    </source>
</evidence>
<evidence type="ECO:0000256" key="4">
    <source>
        <dbReference type="ARBA" id="ARBA00022692"/>
    </source>
</evidence>
<evidence type="ECO:0000256" key="7">
    <source>
        <dbReference type="ARBA" id="ARBA00022796"/>
    </source>
</evidence>
<dbReference type="Gene3D" id="2.70.150.10">
    <property type="entry name" value="Calcium-transporting ATPase, cytoplasmic transduction domain A"/>
    <property type="match status" value="1"/>
</dbReference>
<dbReference type="InterPro" id="IPR023299">
    <property type="entry name" value="ATPase_P-typ_cyto_dom_N"/>
</dbReference>
<feature type="transmembrane region" description="Helical" evidence="15">
    <location>
        <begin position="95"/>
        <end position="118"/>
    </location>
</feature>
<accession>A0A0R2BQD1</accession>
<dbReference type="SFLD" id="SFLDS00003">
    <property type="entry name" value="Haloacid_Dehalogenase"/>
    <property type="match status" value="1"/>
</dbReference>
<keyword evidence="9" id="KW-1278">Translocase</keyword>
<comment type="similarity">
    <text evidence="2 15">Belongs to the cation transport ATPase (P-type) (TC 3.A.3) family. Type IB subfamily.</text>
</comment>
<dbReference type="CDD" id="cd02094">
    <property type="entry name" value="P-type_ATPase_Cu-like"/>
    <property type="match status" value="1"/>
</dbReference>
<evidence type="ECO:0000256" key="14">
    <source>
        <dbReference type="ARBA" id="ARBA00049289"/>
    </source>
</evidence>
<keyword evidence="11" id="KW-0186">Copper</keyword>
<dbReference type="GO" id="GO:0005886">
    <property type="term" value="C:plasma membrane"/>
    <property type="evidence" value="ECO:0007669"/>
    <property type="project" value="UniProtKB-SubCell"/>
</dbReference>
<dbReference type="AlphaFoldDB" id="A0A0R2BQD1"/>
<dbReference type="SUPFAM" id="SSF81653">
    <property type="entry name" value="Calcium ATPase, transduction domain A"/>
    <property type="match status" value="1"/>
</dbReference>
<keyword evidence="10 15" id="KW-1133">Transmembrane helix</keyword>
<dbReference type="GO" id="GO:0043682">
    <property type="term" value="F:P-type divalent copper transporter activity"/>
    <property type="evidence" value="ECO:0007669"/>
    <property type="project" value="TreeGrafter"/>
</dbReference>
<evidence type="ECO:0000256" key="8">
    <source>
        <dbReference type="ARBA" id="ARBA00022840"/>
    </source>
</evidence>
<keyword evidence="4 15" id="KW-0812">Transmembrane</keyword>
<dbReference type="GO" id="GO:0005524">
    <property type="term" value="F:ATP binding"/>
    <property type="evidence" value="ECO:0007669"/>
    <property type="project" value="UniProtKB-UniRule"/>
</dbReference>
<keyword evidence="12" id="KW-0406">Ion transport</keyword>
<dbReference type="InterPro" id="IPR027256">
    <property type="entry name" value="P-typ_ATPase_IB"/>
</dbReference>
<keyword evidence="8 15" id="KW-0067">ATP-binding</keyword>
<feature type="transmembrane region" description="Helical" evidence="15">
    <location>
        <begin position="717"/>
        <end position="735"/>
    </location>
</feature>
<evidence type="ECO:0000256" key="13">
    <source>
        <dbReference type="ARBA" id="ARBA00023136"/>
    </source>
</evidence>
<comment type="catalytic activity">
    <reaction evidence="14">
        <text>Cu(+)(in) + ATP + H2O = Cu(+)(out) + ADP + phosphate + H(+)</text>
        <dbReference type="Rhea" id="RHEA:25792"/>
        <dbReference type="ChEBI" id="CHEBI:15377"/>
        <dbReference type="ChEBI" id="CHEBI:15378"/>
        <dbReference type="ChEBI" id="CHEBI:30616"/>
        <dbReference type="ChEBI" id="CHEBI:43474"/>
        <dbReference type="ChEBI" id="CHEBI:49552"/>
        <dbReference type="ChEBI" id="CHEBI:456216"/>
        <dbReference type="EC" id="7.2.2.8"/>
    </reaction>
</comment>
<dbReference type="InterPro" id="IPR059000">
    <property type="entry name" value="ATPase_P-type_domA"/>
</dbReference>
<comment type="caution">
    <text evidence="18">The sequence shown here is derived from an EMBL/GenBank/DDBJ whole genome shotgun (WGS) entry which is preliminary data.</text>
</comment>
<feature type="coiled-coil region" evidence="16">
    <location>
        <begin position="65"/>
        <end position="92"/>
    </location>
</feature>
<dbReference type="InterPro" id="IPR023298">
    <property type="entry name" value="ATPase_P-typ_TM_dom_sf"/>
</dbReference>
<dbReference type="PRINTS" id="PR00943">
    <property type="entry name" value="CUATPASE"/>
</dbReference>
<evidence type="ECO:0000256" key="11">
    <source>
        <dbReference type="ARBA" id="ARBA00023008"/>
    </source>
</evidence>
<evidence type="ECO:0000256" key="5">
    <source>
        <dbReference type="ARBA" id="ARBA00022723"/>
    </source>
</evidence>
<dbReference type="PRINTS" id="PR00119">
    <property type="entry name" value="CATATPASE"/>
</dbReference>
<dbReference type="SUPFAM" id="SSF56784">
    <property type="entry name" value="HAD-like"/>
    <property type="match status" value="1"/>
</dbReference>
<dbReference type="PANTHER" id="PTHR43520:SF8">
    <property type="entry name" value="P-TYPE CU(+) TRANSPORTER"/>
    <property type="match status" value="1"/>
</dbReference>
<feature type="transmembrane region" description="Helical" evidence="15">
    <location>
        <begin position="348"/>
        <end position="369"/>
    </location>
</feature>
<protein>
    <recommendedName>
        <fullName evidence="3">P-type Cu(+) transporter</fullName>
        <ecNumber evidence="3">7.2.2.8</ecNumber>
    </recommendedName>
</protein>
<keyword evidence="5 15" id="KW-0479">Metal-binding</keyword>
<feature type="transmembrane region" description="Helical" evidence="15">
    <location>
        <begin position="688"/>
        <end position="711"/>
    </location>
</feature>